<sequence length="551" mass="60803">MSQNEESYRGDGPSRPSFAQVMRGYDKRQVDYYVEQVAGDLATLSTERQRAFDQVQRLNNQLQQARVELSELHQRPQQLERASFGHLGTMVDQIIGLAEKQAEAIVNAAAQRATDHQAEADKTVADARELADKIRSDAQAAREQADQDAQQTRENSLEEAEQARKELQQEIEAARAQTQQELTETRTAHEADLARLRNEAEQKNAGLQAEAQQYASELRRKAGEQNAAHQQQLAAVQQEIEVRQQGLAQLQAALDNAQQRLGEARQQGSVAANELTELQRRLVEVKQELSSELNRLNDARREADATERHAEEVRARLQREAKRMADRAAQAVMAAAAMSAETGEYQMVAMRPDGTTIPVDTPAPVAEPLAESPVSPAAAAFAPTEEHPRVQSTPEEHVRVPGGAEQRAMERPRVPESSLFSERNGNHAPAGAERNGRDRLLFDRDAFDGFTAGRRAAEPQAADAVAVVPEGAPRPELPRRDDPARTDELADLRESAAVIEALVDEVEDLEETVDAELADDELPADEDGPNRDELGRLIPTQRGLQPHVAAE</sequence>
<accession>A0ABV8LNN2</accession>
<keyword evidence="11" id="KW-1185">Reference proteome</keyword>
<feature type="region of interest" description="Disordered" evidence="9">
    <location>
        <begin position="360"/>
        <end position="439"/>
    </location>
</feature>
<evidence type="ECO:0000256" key="7">
    <source>
        <dbReference type="ARBA" id="ARBA00031737"/>
    </source>
</evidence>
<dbReference type="InterPro" id="IPR019933">
    <property type="entry name" value="DivIVA_domain"/>
</dbReference>
<gene>
    <name evidence="10" type="ORF">ACFOZ4_18645</name>
</gene>
<evidence type="ECO:0000313" key="11">
    <source>
        <dbReference type="Proteomes" id="UP001595816"/>
    </source>
</evidence>
<evidence type="ECO:0000256" key="4">
    <source>
        <dbReference type="ARBA" id="ARBA00022618"/>
    </source>
</evidence>
<protein>
    <recommendedName>
        <fullName evidence="2">Cell wall synthesis protein Wag31</fullName>
    </recommendedName>
    <alternativeName>
        <fullName evidence="7">Antigen 84</fullName>
    </alternativeName>
</protein>
<feature type="region of interest" description="Disordered" evidence="9">
    <location>
        <begin position="452"/>
        <end position="490"/>
    </location>
</feature>
<evidence type="ECO:0000256" key="6">
    <source>
        <dbReference type="ARBA" id="ARBA00023306"/>
    </source>
</evidence>
<reference evidence="11" key="1">
    <citation type="journal article" date="2019" name="Int. J. Syst. Evol. Microbiol.">
        <title>The Global Catalogue of Microorganisms (GCM) 10K type strain sequencing project: providing services to taxonomists for standard genome sequencing and annotation.</title>
        <authorList>
            <consortium name="The Broad Institute Genomics Platform"/>
            <consortium name="The Broad Institute Genome Sequencing Center for Infectious Disease"/>
            <person name="Wu L."/>
            <person name="Ma J."/>
        </authorList>
    </citation>
    <scope>NUCLEOTIDE SEQUENCE [LARGE SCALE GENOMIC DNA]</scope>
    <source>
        <strain evidence="11">CGMCC 4.7289</strain>
    </source>
</reference>
<evidence type="ECO:0000256" key="2">
    <source>
        <dbReference type="ARBA" id="ARBA00018787"/>
    </source>
</evidence>
<keyword evidence="5 8" id="KW-0175">Coiled coil</keyword>
<feature type="compositionally biased region" description="Basic and acidic residues" evidence="9">
    <location>
        <begin position="384"/>
        <end position="399"/>
    </location>
</feature>
<evidence type="ECO:0000256" key="9">
    <source>
        <dbReference type="SAM" id="MobiDB-lite"/>
    </source>
</evidence>
<dbReference type="InterPro" id="IPR007793">
    <property type="entry name" value="DivIVA_fam"/>
</dbReference>
<proteinExistence type="predicted"/>
<dbReference type="Pfam" id="PF05103">
    <property type="entry name" value="DivIVA"/>
    <property type="match status" value="1"/>
</dbReference>
<dbReference type="RefSeq" id="WP_253752886.1">
    <property type="nucleotide sequence ID" value="NZ_JAMZDZ010000001.1"/>
</dbReference>
<evidence type="ECO:0000256" key="5">
    <source>
        <dbReference type="ARBA" id="ARBA00023054"/>
    </source>
</evidence>
<dbReference type="NCBIfam" id="TIGR03544">
    <property type="entry name" value="DivI1A_domain"/>
    <property type="match status" value="1"/>
</dbReference>
<dbReference type="Gene3D" id="6.10.250.660">
    <property type="match status" value="1"/>
</dbReference>
<comment type="caution">
    <text evidence="10">The sequence shown here is derived from an EMBL/GenBank/DDBJ whole genome shotgun (WGS) entry which is preliminary data.</text>
</comment>
<comment type="subcellular location">
    <subcellularLocation>
        <location evidence="1">Cytoplasm</location>
    </subcellularLocation>
</comment>
<feature type="coiled-coil region" evidence="8">
    <location>
        <begin position="41"/>
        <end position="75"/>
    </location>
</feature>
<evidence type="ECO:0000313" key="10">
    <source>
        <dbReference type="EMBL" id="MFC4132632.1"/>
    </source>
</evidence>
<evidence type="ECO:0000256" key="3">
    <source>
        <dbReference type="ARBA" id="ARBA00022490"/>
    </source>
</evidence>
<keyword evidence="4" id="KW-0132">Cell division</keyword>
<feature type="compositionally biased region" description="Low complexity" evidence="9">
    <location>
        <begin position="366"/>
        <end position="383"/>
    </location>
</feature>
<evidence type="ECO:0000256" key="8">
    <source>
        <dbReference type="SAM" id="Coils"/>
    </source>
</evidence>
<feature type="region of interest" description="Disordered" evidence="9">
    <location>
        <begin position="136"/>
        <end position="162"/>
    </location>
</feature>
<dbReference type="Proteomes" id="UP001595816">
    <property type="component" value="Unassembled WGS sequence"/>
</dbReference>
<feature type="compositionally biased region" description="Low complexity" evidence="9">
    <location>
        <begin position="137"/>
        <end position="150"/>
    </location>
</feature>
<evidence type="ECO:0000256" key="1">
    <source>
        <dbReference type="ARBA" id="ARBA00004496"/>
    </source>
</evidence>
<feature type="compositionally biased region" description="Basic and acidic residues" evidence="9">
    <location>
        <begin position="476"/>
        <end position="490"/>
    </location>
</feature>
<feature type="region of interest" description="Disordered" evidence="9">
    <location>
        <begin position="1"/>
        <end position="21"/>
    </location>
</feature>
<keyword evidence="3" id="KW-0963">Cytoplasm</keyword>
<feature type="compositionally biased region" description="Acidic residues" evidence="9">
    <location>
        <begin position="513"/>
        <end position="527"/>
    </location>
</feature>
<feature type="compositionally biased region" description="Low complexity" evidence="9">
    <location>
        <begin position="452"/>
        <end position="470"/>
    </location>
</feature>
<keyword evidence="6" id="KW-0131">Cell cycle</keyword>
<organism evidence="10 11">
    <name type="scientific">Hamadaea flava</name>
    <dbReference type="NCBI Taxonomy" id="1742688"/>
    <lineage>
        <taxon>Bacteria</taxon>
        <taxon>Bacillati</taxon>
        <taxon>Actinomycetota</taxon>
        <taxon>Actinomycetes</taxon>
        <taxon>Micromonosporales</taxon>
        <taxon>Micromonosporaceae</taxon>
        <taxon>Hamadaea</taxon>
    </lineage>
</organism>
<dbReference type="EMBL" id="JBHSAY010000009">
    <property type="protein sequence ID" value="MFC4132632.1"/>
    <property type="molecule type" value="Genomic_DNA"/>
</dbReference>
<name>A0ABV8LNN2_9ACTN</name>
<feature type="region of interest" description="Disordered" evidence="9">
    <location>
        <begin position="513"/>
        <end position="551"/>
    </location>
</feature>